<feature type="non-terminal residue" evidence="1">
    <location>
        <position position="1"/>
    </location>
</feature>
<dbReference type="EMBL" id="LAZR01041430">
    <property type="protein sequence ID" value="KKL12014.1"/>
    <property type="molecule type" value="Genomic_DNA"/>
</dbReference>
<evidence type="ECO:0000313" key="1">
    <source>
        <dbReference type="EMBL" id="KKL12014.1"/>
    </source>
</evidence>
<dbReference type="AlphaFoldDB" id="A0A0F9AR02"/>
<gene>
    <name evidence="1" type="ORF">LCGC14_2540000</name>
</gene>
<comment type="caution">
    <text evidence="1">The sequence shown here is derived from an EMBL/GenBank/DDBJ whole genome shotgun (WGS) entry which is preliminary data.</text>
</comment>
<accession>A0A0F9AR02</accession>
<name>A0A0F9AR02_9ZZZZ</name>
<organism evidence="1">
    <name type="scientific">marine sediment metagenome</name>
    <dbReference type="NCBI Taxonomy" id="412755"/>
    <lineage>
        <taxon>unclassified sequences</taxon>
        <taxon>metagenomes</taxon>
        <taxon>ecological metagenomes</taxon>
    </lineage>
</organism>
<sequence>MDFIENFSADDDLIKDDIVRINSYKTDVKNTLNKLNYQWLINPITGNTKDNFLWNLDDSVTEYSAREKPFVVASPLWSPLASEQTKWVGTGTPATEGTHILNAVARRWFYTFGNPLGILNFDVQIDKWVLEPGDSITITHDKIPDVNDGTRGWTSKKFFITKQSISPLTNPPVFNLEAVTWESYSKLSSFYSFTTIAEGSIDDTTVTFSSDNTVTNEVADGNVDFGGSITPDLAIFRIKITPPGSGSTQHWIKLGFKGILQGAPDVIIHDQNYRAIRYLSSDSTAFNLDFVIVGTQNGGSGPGFGIIDRFKVDWFEASASGGSGERPTVAFIQLKYTDLGEAMSFDKRLRS</sequence>
<proteinExistence type="predicted"/>
<reference evidence="1" key="1">
    <citation type="journal article" date="2015" name="Nature">
        <title>Complex archaea that bridge the gap between prokaryotes and eukaryotes.</title>
        <authorList>
            <person name="Spang A."/>
            <person name="Saw J.H."/>
            <person name="Jorgensen S.L."/>
            <person name="Zaremba-Niedzwiedzka K."/>
            <person name="Martijn J."/>
            <person name="Lind A.E."/>
            <person name="van Eijk R."/>
            <person name="Schleper C."/>
            <person name="Guy L."/>
            <person name="Ettema T.J."/>
        </authorList>
    </citation>
    <scope>NUCLEOTIDE SEQUENCE</scope>
</reference>
<protein>
    <submittedName>
        <fullName evidence="1">Uncharacterized protein</fullName>
    </submittedName>
</protein>